<name>A7ESV9_SCLS1</name>
<reference evidence="2" key="1">
    <citation type="journal article" date="2011" name="PLoS Genet.">
        <title>Genomic analysis of the necrotrophic fungal pathogens Sclerotinia sclerotiorum and Botrytis cinerea.</title>
        <authorList>
            <person name="Amselem J."/>
            <person name="Cuomo C.A."/>
            <person name="van Kan J.A."/>
            <person name="Viaud M."/>
            <person name="Benito E.P."/>
            <person name="Couloux A."/>
            <person name="Coutinho P.M."/>
            <person name="de Vries R.P."/>
            <person name="Dyer P.S."/>
            <person name="Fillinger S."/>
            <person name="Fournier E."/>
            <person name="Gout L."/>
            <person name="Hahn M."/>
            <person name="Kohn L."/>
            <person name="Lapalu N."/>
            <person name="Plummer K.M."/>
            <person name="Pradier J.M."/>
            <person name="Quevillon E."/>
            <person name="Sharon A."/>
            <person name="Simon A."/>
            <person name="ten Have A."/>
            <person name="Tudzynski B."/>
            <person name="Tudzynski P."/>
            <person name="Wincker P."/>
            <person name="Andrew M."/>
            <person name="Anthouard V."/>
            <person name="Beever R.E."/>
            <person name="Beffa R."/>
            <person name="Benoit I."/>
            <person name="Bouzid O."/>
            <person name="Brault B."/>
            <person name="Chen Z."/>
            <person name="Choquer M."/>
            <person name="Collemare J."/>
            <person name="Cotton P."/>
            <person name="Danchin E.G."/>
            <person name="Da Silva C."/>
            <person name="Gautier A."/>
            <person name="Giraud C."/>
            <person name="Giraud T."/>
            <person name="Gonzalez C."/>
            <person name="Grossetete S."/>
            <person name="Guldener U."/>
            <person name="Henrissat B."/>
            <person name="Howlett B.J."/>
            <person name="Kodira C."/>
            <person name="Kretschmer M."/>
            <person name="Lappartient A."/>
            <person name="Leroch M."/>
            <person name="Levis C."/>
            <person name="Mauceli E."/>
            <person name="Neuveglise C."/>
            <person name="Oeser B."/>
            <person name="Pearson M."/>
            <person name="Poulain J."/>
            <person name="Poussereau N."/>
            <person name="Quesneville H."/>
            <person name="Rascle C."/>
            <person name="Schumacher J."/>
            <person name="Segurens B."/>
            <person name="Sexton A."/>
            <person name="Silva E."/>
            <person name="Sirven C."/>
            <person name="Soanes D.M."/>
            <person name="Talbot N.J."/>
            <person name="Templeton M."/>
            <person name="Yandava C."/>
            <person name="Yarden O."/>
            <person name="Zeng Q."/>
            <person name="Rollins J.A."/>
            <person name="Lebrun M.H."/>
            <person name="Dickman M."/>
        </authorList>
    </citation>
    <scope>NUCLEOTIDE SEQUENCE [LARGE SCALE GENOMIC DNA]</scope>
    <source>
        <strain evidence="2">ATCC 18683 / 1980 / Ss-1</strain>
    </source>
</reference>
<dbReference type="HOGENOM" id="CLU_2470450_0_0_1"/>
<gene>
    <name evidence="1" type="ORF">SS1G_08414</name>
</gene>
<protein>
    <submittedName>
        <fullName evidence="1">Uncharacterized protein</fullName>
    </submittedName>
</protein>
<dbReference type="GeneID" id="5486740"/>
<dbReference type="AlphaFoldDB" id="A7ESV9"/>
<keyword evidence="2" id="KW-1185">Reference proteome</keyword>
<sequence length="88" mass="9888">MAINKSDRRKIDPFDSSSRGRRTVFRSIVDIHRSGEVDSAPEEAIRGATKIGIVMMPNYERLTLLHSFDATSPGVPHPPCQIDKWPLD</sequence>
<dbReference type="RefSeq" id="XP_001590674.1">
    <property type="nucleotide sequence ID" value="XM_001590624.1"/>
</dbReference>
<accession>A7ESV9</accession>
<dbReference type="InParanoid" id="A7ESV9"/>
<organism evidence="1 2">
    <name type="scientific">Sclerotinia sclerotiorum (strain ATCC 18683 / 1980 / Ss-1)</name>
    <name type="common">White mold</name>
    <name type="synonym">Whetzelinia sclerotiorum</name>
    <dbReference type="NCBI Taxonomy" id="665079"/>
    <lineage>
        <taxon>Eukaryota</taxon>
        <taxon>Fungi</taxon>
        <taxon>Dikarya</taxon>
        <taxon>Ascomycota</taxon>
        <taxon>Pezizomycotina</taxon>
        <taxon>Leotiomycetes</taxon>
        <taxon>Helotiales</taxon>
        <taxon>Sclerotiniaceae</taxon>
        <taxon>Sclerotinia</taxon>
    </lineage>
</organism>
<dbReference type="KEGG" id="ssl:SS1G_08414"/>
<evidence type="ECO:0000313" key="1">
    <source>
        <dbReference type="EMBL" id="EDN92551.1"/>
    </source>
</evidence>
<dbReference type="Proteomes" id="UP000001312">
    <property type="component" value="Unassembled WGS sequence"/>
</dbReference>
<dbReference type="EMBL" id="CH476631">
    <property type="protein sequence ID" value="EDN92551.1"/>
    <property type="molecule type" value="Genomic_DNA"/>
</dbReference>
<evidence type="ECO:0000313" key="2">
    <source>
        <dbReference type="Proteomes" id="UP000001312"/>
    </source>
</evidence>
<proteinExistence type="predicted"/>